<evidence type="ECO:0000256" key="3">
    <source>
        <dbReference type="RuleBase" id="RU366061"/>
    </source>
</evidence>
<feature type="domain" description="JmjC" evidence="5">
    <location>
        <begin position="150"/>
        <end position="286"/>
    </location>
</feature>
<dbReference type="EC" id="1.14.11.-" evidence="3"/>
<dbReference type="Pfam" id="PF08007">
    <property type="entry name" value="JmjC_2"/>
    <property type="match status" value="1"/>
</dbReference>
<comment type="subcellular location">
    <subcellularLocation>
        <location evidence="3">Nucleus</location>
    </subcellularLocation>
</comment>
<dbReference type="Gene3D" id="1.10.10.1500">
    <property type="entry name" value="JmjC domain-containing ribosomal oxygenase (ROX), dimer domain"/>
    <property type="match status" value="1"/>
</dbReference>
<reference evidence="6" key="1">
    <citation type="submission" date="2019-03" db="EMBL/GenBank/DDBJ databases">
        <title>Long read genome sequence of the mycoparasitic Pythium oligandrum ATCC 38472 isolated from sugarbeet rhizosphere.</title>
        <authorList>
            <person name="Gaulin E."/>
        </authorList>
    </citation>
    <scope>NUCLEOTIDE SEQUENCE</scope>
    <source>
        <strain evidence="6">ATCC 38472_TT</strain>
    </source>
</reference>
<evidence type="ECO:0000313" key="6">
    <source>
        <dbReference type="EMBL" id="TMW68845.1"/>
    </source>
</evidence>
<evidence type="ECO:0000256" key="1">
    <source>
        <dbReference type="ARBA" id="ARBA00022723"/>
    </source>
</evidence>
<comment type="function">
    <text evidence="3">Oxygenase that can act as both a histone lysine demethylase and a ribosomal histidine hydroxylase.</text>
</comment>
<dbReference type="PROSITE" id="PS51184">
    <property type="entry name" value="JMJC"/>
    <property type="match status" value="1"/>
</dbReference>
<keyword evidence="3" id="KW-0539">Nucleus</keyword>
<feature type="compositionally biased region" description="Basic and acidic residues" evidence="4">
    <location>
        <begin position="14"/>
        <end position="39"/>
    </location>
</feature>
<dbReference type="Proteomes" id="UP000794436">
    <property type="component" value="Unassembled WGS sequence"/>
</dbReference>
<dbReference type="PANTHER" id="PTHR13096:SF8">
    <property type="entry name" value="RIBOSOMAL OXYGENASE 1"/>
    <property type="match status" value="1"/>
</dbReference>
<dbReference type="GO" id="GO:0032453">
    <property type="term" value="F:histone H3K4 demethylase activity"/>
    <property type="evidence" value="ECO:0007669"/>
    <property type="project" value="TreeGrafter"/>
</dbReference>
<dbReference type="PANTHER" id="PTHR13096">
    <property type="entry name" value="MINA53 MYC INDUCED NUCLEAR ANTIGEN"/>
    <property type="match status" value="1"/>
</dbReference>
<dbReference type="Gene3D" id="2.60.120.650">
    <property type="entry name" value="Cupin"/>
    <property type="match status" value="1"/>
</dbReference>
<keyword evidence="3" id="KW-0805">Transcription regulation</keyword>
<dbReference type="GO" id="GO:0005506">
    <property type="term" value="F:iron ion binding"/>
    <property type="evidence" value="ECO:0007669"/>
    <property type="project" value="UniProtKB-UniRule"/>
</dbReference>
<evidence type="ECO:0000259" key="5">
    <source>
        <dbReference type="PROSITE" id="PS51184"/>
    </source>
</evidence>
<sequence length="533" mass="60024">MSRSKQAGRRGKSKRAEAEAAPERVTKKAKKLDAAKSDEVASSSDAAREVVAKLLGETTLDQFMTDYFEKQPLLVRSEGNHKLFDKGLFSRQKLLETVGSQELEFGKDMTVVRYVDNERENYLPDNGKLGVKKSQLSGLLNKGYSCQFYQPQRYVDGLFQLNSSFEQVFGCLAGASAYLTPPASQALPPHHDDVEVFIIQTEGRKKWKLYRPITELAGEHSSDLSSDLTGDIWMEFTLEEGDMLYFPRGVIHQACTDEKQFSTHVTISVYQHNSWANFLEVALPRMVRRAFDSDVSFRRGLPVQYLSYMGTQFDPESATAKKFVAECKALVGKLSSWVDPSDLHKAADDAALDFIASRLPPATAEDGQTAGFLLESDSKIRFRDRSYVRLVLGEDEEKETVISVYHSMRNCRLHHMGMCSCILNGEEEDEDDEDDGEENDKDEEDDREEKDKDDEDDEGSDEHDEEDMGDMPIPPQAQSIVFPESLVSPLMRLYSSYPAATPISELVQAGEDETEVRGMLLRLWSEGLLETSD</sequence>
<feature type="compositionally biased region" description="Acidic residues" evidence="4">
    <location>
        <begin position="427"/>
        <end position="469"/>
    </location>
</feature>
<dbReference type="GO" id="GO:0005730">
    <property type="term" value="C:nucleolus"/>
    <property type="evidence" value="ECO:0007669"/>
    <property type="project" value="TreeGrafter"/>
</dbReference>
<evidence type="ECO:0000256" key="4">
    <source>
        <dbReference type="SAM" id="MobiDB-lite"/>
    </source>
</evidence>
<comment type="cofactor">
    <cofactor evidence="3">
        <name>Fe(2+)</name>
        <dbReference type="ChEBI" id="CHEBI:29033"/>
    </cofactor>
    <text evidence="3">Binds 1 Fe(2+) ion per subunit.</text>
</comment>
<keyword evidence="3" id="KW-0560">Oxidoreductase</keyword>
<proteinExistence type="inferred from homology"/>
<keyword evidence="1 3" id="KW-0479">Metal-binding</keyword>
<dbReference type="GO" id="GO:0051864">
    <property type="term" value="F:histone H3K36 demethylase activity"/>
    <property type="evidence" value="ECO:0007669"/>
    <property type="project" value="TreeGrafter"/>
</dbReference>
<dbReference type="Gene3D" id="3.90.930.40">
    <property type="match status" value="1"/>
</dbReference>
<organism evidence="6 7">
    <name type="scientific">Pythium oligandrum</name>
    <name type="common">Mycoparasitic fungus</name>
    <dbReference type="NCBI Taxonomy" id="41045"/>
    <lineage>
        <taxon>Eukaryota</taxon>
        <taxon>Sar</taxon>
        <taxon>Stramenopiles</taxon>
        <taxon>Oomycota</taxon>
        <taxon>Peronosporomycetes</taxon>
        <taxon>Pythiales</taxon>
        <taxon>Pythiaceae</taxon>
        <taxon>Pythium</taxon>
    </lineage>
</organism>
<feature type="compositionally biased region" description="Basic residues" evidence="4">
    <location>
        <begin position="1"/>
        <end position="13"/>
    </location>
</feature>
<keyword evidence="3" id="KW-0804">Transcription</keyword>
<keyword evidence="3" id="KW-0223">Dioxygenase</keyword>
<dbReference type="AlphaFoldDB" id="A0A8K1CSN5"/>
<accession>A0A8K1CSN5</accession>
<comment type="similarity">
    <text evidence="3">Belongs to the ROX family.</text>
</comment>
<dbReference type="SUPFAM" id="SSF51197">
    <property type="entry name" value="Clavaminate synthase-like"/>
    <property type="match status" value="1"/>
</dbReference>
<evidence type="ECO:0000256" key="2">
    <source>
        <dbReference type="ARBA" id="ARBA00023004"/>
    </source>
</evidence>
<dbReference type="InterPro" id="IPR039994">
    <property type="entry name" value="NO66-like"/>
</dbReference>
<keyword evidence="2 3" id="KW-0408">Iron</keyword>
<dbReference type="OrthoDB" id="425950at2759"/>
<dbReference type="InterPro" id="IPR003347">
    <property type="entry name" value="JmjC_dom"/>
</dbReference>
<comment type="caution">
    <text evidence="6">The sequence shown here is derived from an EMBL/GenBank/DDBJ whole genome shotgun (WGS) entry which is preliminary data.</text>
</comment>
<protein>
    <recommendedName>
        <fullName evidence="3">Bifunctional lysine-specific demethylase and histidyl-hydroxylase</fullName>
        <ecNumber evidence="3">1.14.11.-</ecNumber>
    </recommendedName>
</protein>
<name>A0A8K1CSN5_PYTOL</name>
<feature type="region of interest" description="Disordered" evidence="4">
    <location>
        <begin position="427"/>
        <end position="478"/>
    </location>
</feature>
<feature type="region of interest" description="Disordered" evidence="4">
    <location>
        <begin position="1"/>
        <end position="40"/>
    </location>
</feature>
<gene>
    <name evidence="6" type="ORF">Poli38472_006313</name>
</gene>
<keyword evidence="7" id="KW-1185">Reference proteome</keyword>
<evidence type="ECO:0000313" key="7">
    <source>
        <dbReference type="Proteomes" id="UP000794436"/>
    </source>
</evidence>
<dbReference type="EMBL" id="SPLM01000002">
    <property type="protein sequence ID" value="TMW68845.1"/>
    <property type="molecule type" value="Genomic_DNA"/>
</dbReference>